<feature type="compositionally biased region" description="Polar residues" evidence="1">
    <location>
        <begin position="1258"/>
        <end position="1279"/>
    </location>
</feature>
<feature type="region of interest" description="Disordered" evidence="1">
    <location>
        <begin position="1011"/>
        <end position="1179"/>
    </location>
</feature>
<feature type="compositionally biased region" description="Low complexity" evidence="1">
    <location>
        <begin position="542"/>
        <end position="556"/>
    </location>
</feature>
<feature type="compositionally biased region" description="Basic residues" evidence="1">
    <location>
        <begin position="1089"/>
        <end position="1099"/>
    </location>
</feature>
<feature type="region of interest" description="Disordered" evidence="1">
    <location>
        <begin position="652"/>
        <end position="682"/>
    </location>
</feature>
<protein>
    <submittedName>
        <fullName evidence="2">Uncharacterized protein</fullName>
    </submittedName>
</protein>
<feature type="compositionally biased region" description="Low complexity" evidence="1">
    <location>
        <begin position="605"/>
        <end position="627"/>
    </location>
</feature>
<feature type="compositionally biased region" description="Pro residues" evidence="1">
    <location>
        <begin position="146"/>
        <end position="155"/>
    </location>
</feature>
<feature type="compositionally biased region" description="Low complexity" evidence="1">
    <location>
        <begin position="21"/>
        <end position="33"/>
    </location>
</feature>
<feature type="compositionally biased region" description="Low complexity" evidence="1">
    <location>
        <begin position="320"/>
        <end position="332"/>
    </location>
</feature>
<feature type="region of interest" description="Disordered" evidence="1">
    <location>
        <begin position="1"/>
        <end position="86"/>
    </location>
</feature>
<feature type="region of interest" description="Disordered" evidence="1">
    <location>
        <begin position="1206"/>
        <end position="1283"/>
    </location>
</feature>
<feature type="compositionally biased region" description="Low complexity" evidence="1">
    <location>
        <begin position="512"/>
        <end position="530"/>
    </location>
</feature>
<dbReference type="EMBL" id="KV428026">
    <property type="protein sequence ID" value="KZT40956.1"/>
    <property type="molecule type" value="Genomic_DNA"/>
</dbReference>
<feature type="region of interest" description="Disordered" evidence="1">
    <location>
        <begin position="808"/>
        <end position="899"/>
    </location>
</feature>
<feature type="compositionally biased region" description="Polar residues" evidence="1">
    <location>
        <begin position="870"/>
        <end position="886"/>
    </location>
</feature>
<reference evidence="2 3" key="1">
    <citation type="journal article" date="2016" name="Mol. Biol. Evol.">
        <title>Comparative Genomics of Early-Diverging Mushroom-Forming Fungi Provides Insights into the Origins of Lignocellulose Decay Capabilities.</title>
        <authorList>
            <person name="Nagy L.G."/>
            <person name="Riley R."/>
            <person name="Tritt A."/>
            <person name="Adam C."/>
            <person name="Daum C."/>
            <person name="Floudas D."/>
            <person name="Sun H."/>
            <person name="Yadav J.S."/>
            <person name="Pangilinan J."/>
            <person name="Larsson K.H."/>
            <person name="Matsuura K."/>
            <person name="Barry K."/>
            <person name="Labutti K."/>
            <person name="Kuo R."/>
            <person name="Ohm R.A."/>
            <person name="Bhattacharya S.S."/>
            <person name="Shirouzu T."/>
            <person name="Yoshinaga Y."/>
            <person name="Martin F.M."/>
            <person name="Grigoriev I.V."/>
            <person name="Hibbett D.S."/>
        </authorList>
    </citation>
    <scope>NUCLEOTIDE SEQUENCE [LARGE SCALE GENOMIC DNA]</scope>
    <source>
        <strain evidence="2 3">HHB10207 ss-3</strain>
    </source>
</reference>
<feature type="compositionally biased region" description="Basic and acidic residues" evidence="1">
    <location>
        <begin position="1100"/>
        <end position="1114"/>
    </location>
</feature>
<feature type="compositionally biased region" description="Basic residues" evidence="1">
    <location>
        <begin position="65"/>
        <end position="75"/>
    </location>
</feature>
<feature type="compositionally biased region" description="Basic and acidic residues" evidence="1">
    <location>
        <begin position="283"/>
        <end position="294"/>
    </location>
</feature>
<evidence type="ECO:0000256" key="1">
    <source>
        <dbReference type="SAM" id="MobiDB-lite"/>
    </source>
</evidence>
<feature type="compositionally biased region" description="Polar residues" evidence="1">
    <location>
        <begin position="652"/>
        <end position="671"/>
    </location>
</feature>
<feature type="compositionally biased region" description="Basic residues" evidence="1">
    <location>
        <begin position="1229"/>
        <end position="1242"/>
    </location>
</feature>
<feature type="compositionally biased region" description="Polar residues" evidence="1">
    <location>
        <begin position="202"/>
        <end position="219"/>
    </location>
</feature>
<keyword evidence="3" id="KW-1185">Reference proteome</keyword>
<evidence type="ECO:0000313" key="3">
    <source>
        <dbReference type="Proteomes" id="UP000076798"/>
    </source>
</evidence>
<feature type="region of interest" description="Disordered" evidence="1">
    <location>
        <begin position="1295"/>
        <end position="1340"/>
    </location>
</feature>
<organism evidence="2 3">
    <name type="scientific">Sistotremastrum suecicum HHB10207 ss-3</name>
    <dbReference type="NCBI Taxonomy" id="1314776"/>
    <lineage>
        <taxon>Eukaryota</taxon>
        <taxon>Fungi</taxon>
        <taxon>Dikarya</taxon>
        <taxon>Basidiomycota</taxon>
        <taxon>Agaricomycotina</taxon>
        <taxon>Agaricomycetes</taxon>
        <taxon>Sistotremastrales</taxon>
        <taxon>Sistotremastraceae</taxon>
        <taxon>Sistotremastrum</taxon>
    </lineage>
</organism>
<feature type="compositionally biased region" description="Polar residues" evidence="1">
    <location>
        <begin position="356"/>
        <end position="381"/>
    </location>
</feature>
<feature type="compositionally biased region" description="Polar residues" evidence="1">
    <location>
        <begin position="1"/>
        <end position="10"/>
    </location>
</feature>
<feature type="region of interest" description="Disordered" evidence="1">
    <location>
        <begin position="504"/>
        <end position="570"/>
    </location>
</feature>
<feature type="region of interest" description="Disordered" evidence="1">
    <location>
        <begin position="137"/>
        <end position="485"/>
    </location>
</feature>
<feature type="compositionally biased region" description="Low complexity" evidence="1">
    <location>
        <begin position="756"/>
        <end position="772"/>
    </location>
</feature>
<feature type="compositionally biased region" description="Basic and acidic residues" evidence="1">
    <location>
        <begin position="55"/>
        <end position="64"/>
    </location>
</feature>
<feature type="compositionally biased region" description="Polar residues" evidence="1">
    <location>
        <begin position="338"/>
        <end position="348"/>
    </location>
</feature>
<feature type="region of interest" description="Disordered" evidence="1">
    <location>
        <begin position="604"/>
        <end position="635"/>
    </location>
</feature>
<sequence length="1382" mass="146325">MVDSVYSSTPLLGMHSDRSRGGSSMGFHGSSMGLVHPHPHPHTPPSAKLSKGKKEKGEKGEKEQRTRRRLKKKSRKPDDTIIPIPVGGVNIGAVIAGEEDGEERDQLRGLTRVRSYSPPPPPTLASQGAPNLRAYHHHQYSSSRPLTPPLPPLPVPHDGAGDATAASRGSSSSLHLPDPQFVPPPLPSSSSSSQTPPPPHAQISNSTNQATTSNGSKSPLLTRIGSMKRWGRRARSSTGPEAVIAHESSSSAGPSHPASSTFPAAFTSTSTSPVLVPSPGTPELKRGKSRDRLRALIQGALGGDQFLSEDDKTPKPSRIQVANAKAQAYAQAGPMPSAPSQGNASGKSTKTKGRSRSGTTGSIHPDPSSSSTNLVNPSGLPSSGRLDKPIPFVVGDGGGVGARRPVSLQPQSRVGSNADAKTAFPRSVSATNVPPASTATAPDHPRESGEEQREEVNGKPEVSFAQTQEKDVVKDKEKEKEGRRGFMDGVRRISFVGRHRRGKSVGVGVDLTPSASTVAPTSTSAIPSTSRAGPGYAKEKGALPAVPSASSSAVALDLEPEQDERDVRSTSRLDHLPQPIVPQLEPPAEILPPKATSLQIPPQVLPSTTPTPTSTTATASTTTSLPTFPKPDTPSRISPIQAASLGRANGTLITSSSSQGPASAANGTTGANVGPRRSSLGDLKIPSRISRAQIGIKRDLGMVREFAGNIEQLKKLQTTYVMLLEEADPEPVHGSRSQSPPPVTTTVQYHMPRPPSRSTSASTSQSLPGSQSRAKSKIPNEDLRRISLQYSKWWEAAEVLINLGGATPDSPASSTMSPPSAPPPVNPRSTSAVSAPILESKEKEKEPVQLQPSASPTKSTVARSRAVTLASDSPNRPTASVSGTDTTRSEKPWSESVGKQDLSTRQLMILKEMLNSPDPGSGSIALRDLPLPEGSTTELASPMNVGVGTSTGGREGLGLSGNWLGSMISVNTQAEGEVDDRDGAKSPTKKRRKSRLNGLKDLLKTLKKTLGDVDLTDPSPLQSNPNGQKDYHIQPMELSGSSASVLSSLEPHSRPATQLSYHRPHSKQQQYAQHQPPPPPPSDLQARHPPAHQRHQRHRSRDESSSNTKIDHGVQSRHRSNTGPARRLHPNSPYIATDIPMPDSRPPPPKSPRRPSLASIFRLGNTTKNKPAPIPHKTKDEEMLTHWDHLDSTSDIEAAAQGLHGHSTIRGNGRSRPGSAAGNAAAHNQSRRRPPSRQKSSHQLRTGRPETPVALRSASASQTSFLESSPQTVSHTSHSQHGHSIYPVSEYANAAPAPSTRRVTDGYPNGSTYNGPPPAFSSVRSAPPASMSTPTLGDPRLLLTPENIEPLLGYAKRVNEELGKCVEEIKVLLVSPASSGAR</sequence>
<gene>
    <name evidence="2" type="ORF">SISSUDRAFT_402061</name>
</gene>
<feature type="region of interest" description="Disordered" evidence="1">
    <location>
        <begin position="728"/>
        <end position="780"/>
    </location>
</feature>
<feature type="region of interest" description="Disordered" evidence="1">
    <location>
        <begin position="974"/>
        <end position="998"/>
    </location>
</feature>
<evidence type="ECO:0000313" key="2">
    <source>
        <dbReference type="EMBL" id="KZT40956.1"/>
    </source>
</evidence>
<name>A0A166FSI2_9AGAM</name>
<feature type="compositionally biased region" description="Basic and acidic residues" evidence="1">
    <location>
        <begin position="468"/>
        <end position="485"/>
    </location>
</feature>
<feature type="compositionally biased region" description="Low complexity" evidence="1">
    <location>
        <begin position="1038"/>
        <end position="1050"/>
    </location>
</feature>
<proteinExistence type="predicted"/>
<feature type="compositionally biased region" description="Low complexity" evidence="1">
    <location>
        <begin position="808"/>
        <end position="818"/>
    </location>
</feature>
<feature type="compositionally biased region" description="Basic and acidic residues" evidence="1">
    <location>
        <begin position="443"/>
        <end position="458"/>
    </location>
</feature>
<accession>A0A166FSI2</accession>
<feature type="compositionally biased region" description="Low complexity" evidence="1">
    <location>
        <begin position="248"/>
        <end position="282"/>
    </location>
</feature>
<feature type="compositionally biased region" description="Polar residues" evidence="1">
    <location>
        <begin position="850"/>
        <end position="862"/>
    </location>
</feature>
<dbReference type="OrthoDB" id="2554322at2759"/>
<feature type="compositionally biased region" description="Polar residues" evidence="1">
    <location>
        <begin position="428"/>
        <end position="440"/>
    </location>
</feature>
<dbReference type="Proteomes" id="UP000076798">
    <property type="component" value="Unassembled WGS sequence"/>
</dbReference>